<organism evidence="4">
    <name type="scientific">Schistosoma curassoni</name>
    <dbReference type="NCBI Taxonomy" id="6186"/>
    <lineage>
        <taxon>Eukaryota</taxon>
        <taxon>Metazoa</taxon>
        <taxon>Spiralia</taxon>
        <taxon>Lophotrochozoa</taxon>
        <taxon>Platyhelminthes</taxon>
        <taxon>Trematoda</taxon>
        <taxon>Digenea</taxon>
        <taxon>Strigeidida</taxon>
        <taxon>Schistosomatoidea</taxon>
        <taxon>Schistosomatidae</taxon>
        <taxon>Schistosoma</taxon>
    </lineage>
</organism>
<sequence length="196" mass="22383">MFYRTNTKYDQHTLQPGWYFSKRKRIQLDAIAYKHDDSSAENTVFSVSKLNSPTSLKLAFDNVKPNSKDCCRLVDTYVETGCRIEDEAVSREKEVENIELEIRELQLRKDAIEHCVLLPDEEGYTKSISIPDKQFGKPHNIIEAFSTELLNGPLLSQDDEAGLQKLTRLMTNCKMALDDSMDLTSCLSSVLILQKN</sequence>
<keyword evidence="3" id="KW-1185">Reference proteome</keyword>
<evidence type="ECO:0000256" key="1">
    <source>
        <dbReference type="SAM" id="Coils"/>
    </source>
</evidence>
<name>A0A183KV17_9TREM</name>
<dbReference type="Proteomes" id="UP000279833">
    <property type="component" value="Unassembled WGS sequence"/>
</dbReference>
<evidence type="ECO:0000313" key="2">
    <source>
        <dbReference type="EMBL" id="VDP67431.1"/>
    </source>
</evidence>
<feature type="coiled-coil region" evidence="1">
    <location>
        <begin position="88"/>
        <end position="115"/>
    </location>
</feature>
<evidence type="ECO:0000313" key="3">
    <source>
        <dbReference type="Proteomes" id="UP000279833"/>
    </source>
</evidence>
<reference evidence="4" key="1">
    <citation type="submission" date="2016-06" db="UniProtKB">
        <authorList>
            <consortium name="WormBaseParasite"/>
        </authorList>
    </citation>
    <scope>IDENTIFICATION</scope>
</reference>
<dbReference type="WBParaSite" id="SCUD_0001891301-mRNA-1">
    <property type="protein sequence ID" value="SCUD_0001891301-mRNA-1"/>
    <property type="gene ID" value="SCUD_0001891301"/>
</dbReference>
<accession>A0A183KV17</accession>
<reference evidence="2 3" key="2">
    <citation type="submission" date="2018-11" db="EMBL/GenBank/DDBJ databases">
        <authorList>
            <consortium name="Pathogen Informatics"/>
        </authorList>
    </citation>
    <scope>NUCLEOTIDE SEQUENCE [LARGE SCALE GENOMIC DNA]</scope>
    <source>
        <strain evidence="2">Dakar</strain>
        <strain evidence="3">Dakar, Senegal</strain>
    </source>
</reference>
<evidence type="ECO:0000313" key="4">
    <source>
        <dbReference type="WBParaSite" id="SCUD_0001891301-mRNA-1"/>
    </source>
</evidence>
<dbReference type="AlphaFoldDB" id="A0A183KV17"/>
<protein>
    <submittedName>
        <fullName evidence="4">MATH domain-containing protein</fullName>
    </submittedName>
</protein>
<gene>
    <name evidence="2" type="ORF">SCUD_LOCUS18910</name>
</gene>
<keyword evidence="1" id="KW-0175">Coiled coil</keyword>
<proteinExistence type="predicted"/>
<dbReference type="EMBL" id="UZAK01041714">
    <property type="protein sequence ID" value="VDP67431.1"/>
    <property type="molecule type" value="Genomic_DNA"/>
</dbReference>